<proteinExistence type="predicted"/>
<organism evidence="2 3">
    <name type="scientific">Emticicia agri</name>
    <dbReference type="NCBI Taxonomy" id="2492393"/>
    <lineage>
        <taxon>Bacteria</taxon>
        <taxon>Pseudomonadati</taxon>
        <taxon>Bacteroidota</taxon>
        <taxon>Cytophagia</taxon>
        <taxon>Cytophagales</taxon>
        <taxon>Leadbetterellaceae</taxon>
        <taxon>Emticicia</taxon>
    </lineage>
</organism>
<evidence type="ECO:0000313" key="2">
    <source>
        <dbReference type="EMBL" id="RYU93680.1"/>
    </source>
</evidence>
<evidence type="ECO:0000256" key="1">
    <source>
        <dbReference type="SAM" id="Coils"/>
    </source>
</evidence>
<accession>A0A4V1ZCS5</accession>
<sequence>MKKIFIFVLISFSLKSCNNELTQSEILEFYSKLNDSGFKPQPIYLNQEANPVEFFYALKEQREHYDDLLEKMDILFPLENFPEEERIEADQKYRVFVKSHPDDAFLPIIRSRYSKFILVNFRLLETDNYEQIKFYTNELIEAKSDKYELLIESLKKLKGNIPANEFEQLRASAINSLTEQQADKADQLMRLRKKAEELLKIYKESGKRPTRVSVWALDKNIQELEENAIACTIQKVTTI</sequence>
<comment type="caution">
    <text evidence="2">The sequence shown here is derived from an EMBL/GenBank/DDBJ whole genome shotgun (WGS) entry which is preliminary data.</text>
</comment>
<dbReference type="Proteomes" id="UP000293162">
    <property type="component" value="Unassembled WGS sequence"/>
</dbReference>
<protein>
    <submittedName>
        <fullName evidence="2">Uncharacterized protein</fullName>
    </submittedName>
</protein>
<dbReference type="RefSeq" id="WP_130023183.1">
    <property type="nucleotide sequence ID" value="NZ_SEWF01000039.1"/>
</dbReference>
<feature type="coiled-coil region" evidence="1">
    <location>
        <begin position="140"/>
        <end position="205"/>
    </location>
</feature>
<keyword evidence="3" id="KW-1185">Reference proteome</keyword>
<name>A0A4V1ZCS5_9BACT</name>
<reference evidence="2 3" key="1">
    <citation type="submission" date="2019-02" db="EMBL/GenBank/DDBJ databases">
        <title>Bacterial novel species Emticicia sp. 17J42-9 isolated from soil.</title>
        <authorList>
            <person name="Jung H.-Y."/>
        </authorList>
    </citation>
    <scope>NUCLEOTIDE SEQUENCE [LARGE SCALE GENOMIC DNA]</scope>
    <source>
        <strain evidence="2 3">17J42-9</strain>
    </source>
</reference>
<gene>
    <name evidence="2" type="ORF">EWM59_20810</name>
</gene>
<dbReference type="AlphaFoldDB" id="A0A4V1ZCS5"/>
<keyword evidence="1" id="KW-0175">Coiled coil</keyword>
<dbReference type="EMBL" id="SEWF01000039">
    <property type="protein sequence ID" value="RYU93680.1"/>
    <property type="molecule type" value="Genomic_DNA"/>
</dbReference>
<dbReference type="OrthoDB" id="9823738at2"/>
<evidence type="ECO:0000313" key="3">
    <source>
        <dbReference type="Proteomes" id="UP000293162"/>
    </source>
</evidence>